<dbReference type="KEGG" id="sct:SCAT_1497"/>
<dbReference type="Pfam" id="PF03446">
    <property type="entry name" value="NAD_binding_2"/>
    <property type="match status" value="1"/>
</dbReference>
<accession>G8X1Y3</accession>
<dbReference type="PIRSF" id="PIRSF000103">
    <property type="entry name" value="HIBADH"/>
    <property type="match status" value="1"/>
</dbReference>
<dbReference type="Gene3D" id="1.10.1040.10">
    <property type="entry name" value="N-(1-d-carboxylethyl)-l-norvaline Dehydrogenase, domain 2"/>
    <property type="match status" value="1"/>
</dbReference>
<dbReference type="InterPro" id="IPR015815">
    <property type="entry name" value="HIBADH-related"/>
</dbReference>
<dbReference type="PATRIC" id="fig|1003195.11.peg.3074"/>
<name>F8K4B5_STREN</name>
<gene>
    <name evidence="8" type="ordered locus">SCATT_14980</name>
</gene>
<dbReference type="SUPFAM" id="SSF48179">
    <property type="entry name" value="6-phosphogluconate dehydrogenase C-terminal domain-like"/>
    <property type="match status" value="1"/>
</dbReference>
<evidence type="ECO:0000313" key="8">
    <source>
        <dbReference type="EMBL" id="AEW93869.1"/>
    </source>
</evidence>
<dbReference type="EMBL" id="CP003219">
    <property type="protein sequence ID" value="AEW93869.1"/>
    <property type="molecule type" value="Genomic_DNA"/>
</dbReference>
<dbReference type="InterPro" id="IPR051265">
    <property type="entry name" value="HIBADH-related_NP60_sf"/>
</dbReference>
<feature type="domain" description="6-phosphogluconate dehydrogenase NADP-binding" evidence="6">
    <location>
        <begin position="6"/>
        <end position="160"/>
    </location>
</feature>
<keyword evidence="9" id="KW-1185">Reference proteome</keyword>
<dbReference type="GO" id="GO:0050661">
    <property type="term" value="F:NADP binding"/>
    <property type="evidence" value="ECO:0007669"/>
    <property type="project" value="InterPro"/>
</dbReference>
<dbReference type="Pfam" id="PF14833">
    <property type="entry name" value="NAD_binding_11"/>
    <property type="match status" value="1"/>
</dbReference>
<feature type="region of interest" description="Disordered" evidence="5">
    <location>
        <begin position="269"/>
        <end position="294"/>
    </location>
</feature>
<dbReference type="GO" id="GO:0051287">
    <property type="term" value="F:NAD binding"/>
    <property type="evidence" value="ECO:0007669"/>
    <property type="project" value="InterPro"/>
</dbReference>
<dbReference type="eggNOG" id="COG2084">
    <property type="taxonomic scope" value="Bacteria"/>
</dbReference>
<dbReference type="HOGENOM" id="CLU_035117_0_4_11"/>
<evidence type="ECO:0000256" key="5">
    <source>
        <dbReference type="SAM" id="MobiDB-lite"/>
    </source>
</evidence>
<organism evidence="8 9">
    <name type="scientific">Streptantibioticus cattleyicolor (strain ATCC 35852 / DSM 46488 / JCM 4925 / NBRC 14057 / NRRL 8057)</name>
    <name type="common">Streptomyces cattleya</name>
    <dbReference type="NCBI Taxonomy" id="1003195"/>
    <lineage>
        <taxon>Bacteria</taxon>
        <taxon>Bacillati</taxon>
        <taxon>Actinomycetota</taxon>
        <taxon>Actinomycetes</taxon>
        <taxon>Kitasatosporales</taxon>
        <taxon>Streptomycetaceae</taxon>
        <taxon>Streptantibioticus</taxon>
    </lineage>
</organism>
<dbReference type="KEGG" id="scy:SCATT_14980"/>
<dbReference type="Proteomes" id="UP000007842">
    <property type="component" value="Chromosome"/>
</dbReference>
<feature type="active site" evidence="4">
    <location>
        <position position="174"/>
    </location>
</feature>
<evidence type="ECO:0000259" key="7">
    <source>
        <dbReference type="Pfam" id="PF14833"/>
    </source>
</evidence>
<dbReference type="PANTHER" id="PTHR43580:SF2">
    <property type="entry name" value="CYTOKINE-LIKE NUCLEAR FACTOR N-PAC"/>
    <property type="match status" value="1"/>
</dbReference>
<feature type="compositionally biased region" description="Basic and acidic residues" evidence="5">
    <location>
        <begin position="269"/>
        <end position="282"/>
    </location>
</feature>
<dbReference type="InterPro" id="IPR008927">
    <property type="entry name" value="6-PGluconate_DH-like_C_sf"/>
</dbReference>
<dbReference type="GO" id="GO:0016491">
    <property type="term" value="F:oxidoreductase activity"/>
    <property type="evidence" value="ECO:0007669"/>
    <property type="project" value="UniProtKB-KW"/>
</dbReference>
<evidence type="ECO:0000256" key="3">
    <source>
        <dbReference type="ARBA" id="ARBA00023027"/>
    </source>
</evidence>
<evidence type="ECO:0000313" key="9">
    <source>
        <dbReference type="Proteomes" id="UP000007842"/>
    </source>
</evidence>
<protein>
    <submittedName>
        <fullName evidence="8">Dehydrogenase</fullName>
    </submittedName>
</protein>
<proteinExistence type="inferred from homology"/>
<feature type="domain" description="3-hydroxyisobutyrate dehydrogenase-like NAD-binding" evidence="7">
    <location>
        <begin position="168"/>
        <end position="286"/>
    </location>
</feature>
<dbReference type="PANTHER" id="PTHR43580">
    <property type="entry name" value="OXIDOREDUCTASE GLYR1-RELATED"/>
    <property type="match status" value="1"/>
</dbReference>
<reference evidence="9" key="1">
    <citation type="submission" date="2011-12" db="EMBL/GenBank/DDBJ databases">
        <title>Complete genome sequence of Streptomyces cattleya strain DSM 46488.</title>
        <authorList>
            <person name="Ou H.-Y."/>
            <person name="Li P."/>
            <person name="Zhao C."/>
            <person name="O'Hagan D."/>
            <person name="Deng Z."/>
        </authorList>
    </citation>
    <scope>NUCLEOTIDE SEQUENCE [LARGE SCALE GENOMIC DNA]</scope>
    <source>
        <strain evidence="9">ATCC 35852 / DSM 46488 / JCM 4925 / NBRC 14057 / NRRL 8057</strain>
    </source>
</reference>
<dbReference type="InterPro" id="IPR006115">
    <property type="entry name" value="6PGDH_NADP-bd"/>
</dbReference>
<dbReference type="OrthoDB" id="3185659at2"/>
<evidence type="ECO:0000256" key="1">
    <source>
        <dbReference type="ARBA" id="ARBA00009080"/>
    </source>
</evidence>
<evidence type="ECO:0000259" key="6">
    <source>
        <dbReference type="Pfam" id="PF03446"/>
    </source>
</evidence>
<dbReference type="STRING" id="1003195.SCATT_14980"/>
<dbReference type="InterPro" id="IPR029154">
    <property type="entry name" value="HIBADH-like_NADP-bd"/>
</dbReference>
<accession>F8K4B5</accession>
<keyword evidence="2" id="KW-0560">Oxidoreductase</keyword>
<dbReference type="InterPro" id="IPR013328">
    <property type="entry name" value="6PGD_dom2"/>
</dbReference>
<keyword evidence="3" id="KW-0520">NAD</keyword>
<dbReference type="AlphaFoldDB" id="F8K4B5"/>
<evidence type="ECO:0000256" key="4">
    <source>
        <dbReference type="PIRSR" id="PIRSR000103-1"/>
    </source>
</evidence>
<evidence type="ECO:0000256" key="2">
    <source>
        <dbReference type="ARBA" id="ARBA00023002"/>
    </source>
</evidence>
<dbReference type="RefSeq" id="WP_014142255.1">
    <property type="nucleotide sequence ID" value="NC_016111.1"/>
</dbReference>
<sequence>MQQKITVAVLGTGIMGAAMARNLLKAGHGVRAWNRTRSRAEPLADDGAYVAGDPADAVRGADAVLTVLLDGPATLEAIRAAAPGLAAGTVWCQAATVGPQAQRELAGLAAEHGVHFVDSPVLGTRLPAEKGQLQVLAAGAQESRPVADRIFDAIGQKTFWLAEDGATGYASKLKLVVNAWVLTLINGATETFALAEGLGVRPEHLLDALDGTLIDSPYLRMKGKVIMDGAYYPPSFTVSGVLKDARLIARAGEEAGVHMDLTNAAAERLSRAEHDGHGDKDGAAAYLSGFRPTE</sequence>
<comment type="similarity">
    <text evidence="1">Belongs to the HIBADH-related family.</text>
</comment>
<dbReference type="Gene3D" id="3.40.50.720">
    <property type="entry name" value="NAD(P)-binding Rossmann-like Domain"/>
    <property type="match status" value="1"/>
</dbReference>
<dbReference type="SUPFAM" id="SSF51735">
    <property type="entry name" value="NAD(P)-binding Rossmann-fold domains"/>
    <property type="match status" value="1"/>
</dbReference>
<dbReference type="InterPro" id="IPR036291">
    <property type="entry name" value="NAD(P)-bd_dom_sf"/>
</dbReference>